<proteinExistence type="predicted"/>
<dbReference type="SUPFAM" id="SSF52821">
    <property type="entry name" value="Rhodanese/Cell cycle control phosphatase"/>
    <property type="match status" value="1"/>
</dbReference>
<sequence>MKSYQTLVDEALKHVPEIMPWDLRERIEQSEPPMLLDIREPEEYTAMHIPGSVHVPRGILEAAADWGFDETEPRLAGARDREIVVICRSGRRSALAARTLQELGYARVQSLKLGVRGWNDDDGPLEDADGNAVDPEEADAYLRVKVRPDQMGPADEA</sequence>
<keyword evidence="3" id="KW-1185">Reference proteome</keyword>
<evidence type="ECO:0000259" key="1">
    <source>
        <dbReference type="PROSITE" id="PS50206"/>
    </source>
</evidence>
<dbReference type="Gene3D" id="3.40.250.10">
    <property type="entry name" value="Rhodanese-like domain"/>
    <property type="match status" value="1"/>
</dbReference>
<keyword evidence="2" id="KW-0808">Transferase</keyword>
<dbReference type="RefSeq" id="WP_077277890.1">
    <property type="nucleotide sequence ID" value="NZ_MVBK01000021.1"/>
</dbReference>
<accession>A0A1V3NQ22</accession>
<gene>
    <name evidence="2" type="ORF">B1C78_04250</name>
</gene>
<dbReference type="InterPro" id="IPR036873">
    <property type="entry name" value="Rhodanese-like_dom_sf"/>
</dbReference>
<dbReference type="PROSITE" id="PS50206">
    <property type="entry name" value="RHODANESE_3"/>
    <property type="match status" value="1"/>
</dbReference>
<evidence type="ECO:0000313" key="2">
    <source>
        <dbReference type="EMBL" id="OOG27197.1"/>
    </source>
</evidence>
<name>A0A1V3NQ22_9GAMM</name>
<dbReference type="OrthoDB" id="9791096at2"/>
<dbReference type="CDD" id="cd00158">
    <property type="entry name" value="RHOD"/>
    <property type="match status" value="1"/>
</dbReference>
<dbReference type="Pfam" id="PF00581">
    <property type="entry name" value="Rhodanese"/>
    <property type="match status" value="1"/>
</dbReference>
<dbReference type="InterPro" id="IPR001763">
    <property type="entry name" value="Rhodanese-like_dom"/>
</dbReference>
<organism evidence="2 3">
    <name type="scientific">Thioalkalivibrio denitrificans</name>
    <dbReference type="NCBI Taxonomy" id="108003"/>
    <lineage>
        <taxon>Bacteria</taxon>
        <taxon>Pseudomonadati</taxon>
        <taxon>Pseudomonadota</taxon>
        <taxon>Gammaproteobacteria</taxon>
        <taxon>Chromatiales</taxon>
        <taxon>Ectothiorhodospiraceae</taxon>
        <taxon>Thioalkalivibrio</taxon>
    </lineage>
</organism>
<reference evidence="2 3" key="1">
    <citation type="submission" date="2017-02" db="EMBL/GenBank/DDBJ databases">
        <title>Genomic diversity within the haloalkaliphilic genus Thioalkalivibrio.</title>
        <authorList>
            <person name="Ahn A.-C."/>
            <person name="Meier-Kolthoff J."/>
            <person name="Overmars L."/>
            <person name="Richter M."/>
            <person name="Woyke T."/>
            <person name="Sorokin D.Y."/>
            <person name="Muyzer G."/>
        </authorList>
    </citation>
    <scope>NUCLEOTIDE SEQUENCE [LARGE SCALE GENOMIC DNA]</scope>
    <source>
        <strain evidence="2 3">ALJD</strain>
    </source>
</reference>
<comment type="caution">
    <text evidence="2">The sequence shown here is derived from an EMBL/GenBank/DDBJ whole genome shotgun (WGS) entry which is preliminary data.</text>
</comment>
<dbReference type="SMART" id="SM00450">
    <property type="entry name" value="RHOD"/>
    <property type="match status" value="1"/>
</dbReference>
<dbReference type="AlphaFoldDB" id="A0A1V3NQ22"/>
<protein>
    <submittedName>
        <fullName evidence="2">Sulfurtransferase</fullName>
    </submittedName>
</protein>
<dbReference type="GO" id="GO:0004792">
    <property type="term" value="F:thiosulfate-cyanide sulfurtransferase activity"/>
    <property type="evidence" value="ECO:0007669"/>
    <property type="project" value="TreeGrafter"/>
</dbReference>
<dbReference type="Proteomes" id="UP000189462">
    <property type="component" value="Unassembled WGS sequence"/>
</dbReference>
<feature type="domain" description="Rhodanese" evidence="1">
    <location>
        <begin position="29"/>
        <end position="127"/>
    </location>
</feature>
<dbReference type="PANTHER" id="PTHR44086:SF10">
    <property type="entry name" value="THIOSULFATE SULFURTRANSFERASE_RHODANESE-LIKE DOMAIN-CONTAINING PROTEIN 3"/>
    <property type="match status" value="1"/>
</dbReference>
<dbReference type="STRING" id="108003.B1C78_04250"/>
<evidence type="ECO:0000313" key="3">
    <source>
        <dbReference type="Proteomes" id="UP000189462"/>
    </source>
</evidence>
<dbReference type="EMBL" id="MVBK01000021">
    <property type="protein sequence ID" value="OOG27197.1"/>
    <property type="molecule type" value="Genomic_DNA"/>
</dbReference>
<dbReference type="PANTHER" id="PTHR44086">
    <property type="entry name" value="THIOSULFATE SULFURTRANSFERASE RDL2, MITOCHONDRIAL-RELATED"/>
    <property type="match status" value="1"/>
</dbReference>